<sequence length="205" mass="23784">MIFHKTPFFLPWLFPHYVWHKERGERKIYLTFDDGPIPEVTEFVLEQLDKYQAKATFFCVGHNIEKHPAIFHQVVAAGHSVGNHTFHHVKGTKTPLATYLEEVQKGEEQLGQWSQSLFRPPYGRLRPAQAKVLKKDYQIIMWDVLTGDYEARKSAEICLQQSIKATRGGSIVLFHDSIKSYTTLQYVLPRYLGHFQALGYTYEAL</sequence>
<dbReference type="PROSITE" id="PS51677">
    <property type="entry name" value="NODB"/>
    <property type="match status" value="1"/>
</dbReference>
<gene>
    <name evidence="4" type="ORF">QWY31_02695</name>
</gene>
<evidence type="ECO:0000256" key="1">
    <source>
        <dbReference type="ARBA" id="ARBA00022723"/>
    </source>
</evidence>
<dbReference type="EC" id="3.-.-.-" evidence="4"/>
<dbReference type="PANTHER" id="PTHR10587:SF133">
    <property type="entry name" value="CHITIN DEACETYLASE 1-RELATED"/>
    <property type="match status" value="1"/>
</dbReference>
<accession>A0ABT8F1Z5</accession>
<dbReference type="PANTHER" id="PTHR10587">
    <property type="entry name" value="GLYCOSYL TRANSFERASE-RELATED"/>
    <property type="match status" value="1"/>
</dbReference>
<comment type="caution">
    <text evidence="4">The sequence shown here is derived from an EMBL/GenBank/DDBJ whole genome shotgun (WGS) entry which is preliminary data.</text>
</comment>
<dbReference type="RefSeq" id="WP_320002915.1">
    <property type="nucleotide sequence ID" value="NZ_JAUHJS010000001.1"/>
</dbReference>
<name>A0ABT8F1Z5_9BACT</name>
<dbReference type="InterPro" id="IPR011330">
    <property type="entry name" value="Glyco_hydro/deAcase_b/a-brl"/>
</dbReference>
<keyword evidence="1" id="KW-0479">Metal-binding</keyword>
<keyword evidence="5" id="KW-1185">Reference proteome</keyword>
<dbReference type="Proteomes" id="UP001168552">
    <property type="component" value="Unassembled WGS sequence"/>
</dbReference>
<dbReference type="GO" id="GO:0016787">
    <property type="term" value="F:hydrolase activity"/>
    <property type="evidence" value="ECO:0007669"/>
    <property type="project" value="UniProtKB-KW"/>
</dbReference>
<feature type="domain" description="NodB homology" evidence="3">
    <location>
        <begin position="26"/>
        <end position="203"/>
    </location>
</feature>
<organism evidence="4 5">
    <name type="scientific">Shiella aurantiaca</name>
    <dbReference type="NCBI Taxonomy" id="3058365"/>
    <lineage>
        <taxon>Bacteria</taxon>
        <taxon>Pseudomonadati</taxon>
        <taxon>Bacteroidota</taxon>
        <taxon>Cytophagia</taxon>
        <taxon>Cytophagales</taxon>
        <taxon>Shiellaceae</taxon>
        <taxon>Shiella</taxon>
    </lineage>
</organism>
<evidence type="ECO:0000313" key="5">
    <source>
        <dbReference type="Proteomes" id="UP001168552"/>
    </source>
</evidence>
<evidence type="ECO:0000313" key="4">
    <source>
        <dbReference type="EMBL" id="MDN4164389.1"/>
    </source>
</evidence>
<keyword evidence="2 4" id="KW-0378">Hydrolase</keyword>
<evidence type="ECO:0000259" key="3">
    <source>
        <dbReference type="PROSITE" id="PS51677"/>
    </source>
</evidence>
<dbReference type="InterPro" id="IPR002509">
    <property type="entry name" value="NODB_dom"/>
</dbReference>
<dbReference type="InterPro" id="IPR050248">
    <property type="entry name" value="Polysacc_deacetylase_ArnD"/>
</dbReference>
<reference evidence="4" key="1">
    <citation type="submission" date="2023-06" db="EMBL/GenBank/DDBJ databases">
        <title>Cytophagales bacterium Strain LB-30, isolated from soil.</title>
        <authorList>
            <person name="Liu B."/>
        </authorList>
    </citation>
    <scope>NUCLEOTIDE SEQUENCE</scope>
    <source>
        <strain evidence="4">LB-30</strain>
    </source>
</reference>
<dbReference type="Pfam" id="PF01522">
    <property type="entry name" value="Polysacc_deac_1"/>
    <property type="match status" value="1"/>
</dbReference>
<proteinExistence type="predicted"/>
<dbReference type="SUPFAM" id="SSF88713">
    <property type="entry name" value="Glycoside hydrolase/deacetylase"/>
    <property type="match status" value="1"/>
</dbReference>
<dbReference type="EMBL" id="JAUHJS010000001">
    <property type="protein sequence ID" value="MDN4164389.1"/>
    <property type="molecule type" value="Genomic_DNA"/>
</dbReference>
<evidence type="ECO:0000256" key="2">
    <source>
        <dbReference type="ARBA" id="ARBA00022801"/>
    </source>
</evidence>
<dbReference type="Gene3D" id="3.20.20.370">
    <property type="entry name" value="Glycoside hydrolase/deacetylase"/>
    <property type="match status" value="1"/>
</dbReference>
<protein>
    <submittedName>
        <fullName evidence="4">Polysaccharide deacetylase family protein</fullName>
        <ecNumber evidence="4">3.-.-.-</ecNumber>
    </submittedName>
</protein>
<dbReference type="CDD" id="cd10917">
    <property type="entry name" value="CE4_NodB_like_6s_7s"/>
    <property type="match status" value="1"/>
</dbReference>